<evidence type="ECO:0000259" key="8">
    <source>
        <dbReference type="Pfam" id="PF02384"/>
    </source>
</evidence>
<evidence type="ECO:0000313" key="11">
    <source>
        <dbReference type="Proteomes" id="UP000192505"/>
    </source>
</evidence>
<dbReference type="Pfam" id="PF02384">
    <property type="entry name" value="N6_Mtase"/>
    <property type="match status" value="1"/>
</dbReference>
<dbReference type="GO" id="GO:0008170">
    <property type="term" value="F:N-methyltransferase activity"/>
    <property type="evidence" value="ECO:0007669"/>
    <property type="project" value="InterPro"/>
</dbReference>
<keyword evidence="4 10" id="KW-0808">Transferase</keyword>
<dbReference type="GO" id="GO:0003677">
    <property type="term" value="F:DNA binding"/>
    <property type="evidence" value="ECO:0007669"/>
    <property type="project" value="InterPro"/>
</dbReference>
<evidence type="ECO:0000256" key="7">
    <source>
        <dbReference type="ARBA" id="ARBA00047942"/>
    </source>
</evidence>
<organism evidence="10 11">
    <name type="scientific">Rhodoferax ferrireducens</name>
    <dbReference type="NCBI Taxonomy" id="192843"/>
    <lineage>
        <taxon>Bacteria</taxon>
        <taxon>Pseudomonadati</taxon>
        <taxon>Pseudomonadota</taxon>
        <taxon>Betaproteobacteria</taxon>
        <taxon>Burkholderiales</taxon>
        <taxon>Comamonadaceae</taxon>
        <taxon>Rhodoferax</taxon>
    </lineage>
</organism>
<comment type="catalytic activity">
    <reaction evidence="7">
        <text>a 2'-deoxyadenosine in DNA + S-adenosyl-L-methionine = an N(6)-methyl-2'-deoxyadenosine in DNA + S-adenosyl-L-homocysteine + H(+)</text>
        <dbReference type="Rhea" id="RHEA:15197"/>
        <dbReference type="Rhea" id="RHEA-COMP:12418"/>
        <dbReference type="Rhea" id="RHEA-COMP:12419"/>
        <dbReference type="ChEBI" id="CHEBI:15378"/>
        <dbReference type="ChEBI" id="CHEBI:57856"/>
        <dbReference type="ChEBI" id="CHEBI:59789"/>
        <dbReference type="ChEBI" id="CHEBI:90615"/>
        <dbReference type="ChEBI" id="CHEBI:90616"/>
        <dbReference type="EC" id="2.1.1.72"/>
    </reaction>
</comment>
<dbReference type="PROSITE" id="PS00092">
    <property type="entry name" value="N6_MTASE"/>
    <property type="match status" value="1"/>
</dbReference>
<dbReference type="Gene3D" id="3.40.50.150">
    <property type="entry name" value="Vaccinia Virus protein VP39"/>
    <property type="match status" value="1"/>
</dbReference>
<dbReference type="Proteomes" id="UP000192505">
    <property type="component" value="Unassembled WGS sequence"/>
</dbReference>
<dbReference type="GO" id="GO:0009307">
    <property type="term" value="P:DNA restriction-modification system"/>
    <property type="evidence" value="ECO:0007669"/>
    <property type="project" value="UniProtKB-KW"/>
</dbReference>
<keyword evidence="6" id="KW-0680">Restriction system</keyword>
<dbReference type="GO" id="GO:0009007">
    <property type="term" value="F:site-specific DNA-methyltransferase (adenine-specific) activity"/>
    <property type="evidence" value="ECO:0007669"/>
    <property type="project" value="UniProtKB-EC"/>
</dbReference>
<dbReference type="InterPro" id="IPR029063">
    <property type="entry name" value="SAM-dependent_MTases_sf"/>
</dbReference>
<evidence type="ECO:0000256" key="2">
    <source>
        <dbReference type="ARBA" id="ARBA00011900"/>
    </source>
</evidence>
<evidence type="ECO:0000259" key="9">
    <source>
        <dbReference type="Pfam" id="PF12161"/>
    </source>
</evidence>
<gene>
    <name evidence="10" type="ORF">BWK72_11560</name>
</gene>
<dbReference type="InterPro" id="IPR051537">
    <property type="entry name" value="DNA_Adenine_Mtase"/>
</dbReference>
<evidence type="ECO:0000256" key="1">
    <source>
        <dbReference type="ARBA" id="ARBA00006594"/>
    </source>
</evidence>
<evidence type="ECO:0000313" key="10">
    <source>
        <dbReference type="EMBL" id="OQW87919.1"/>
    </source>
</evidence>
<dbReference type="PANTHER" id="PTHR42933">
    <property type="entry name" value="SLR6095 PROTEIN"/>
    <property type="match status" value="1"/>
</dbReference>
<name>A0A1W9KU48_9BURK</name>
<accession>A0A1W9KU48</accession>
<dbReference type="PRINTS" id="PR00507">
    <property type="entry name" value="N12N6MTFRASE"/>
</dbReference>
<sequence length="505" mass="56233">MNSATIVQKLWNYCNVLRDDGMSYGDYVEQLTYLLFLKMADERSKPPFNLSGESPSPILKGFDWPSLLAIDGDDLFDHYRHLLERLGAEKGTIGLIFAKALNKFQDPAKLRRLVVDLIDCENWSAMGADVKGDAYEGLLEKNAQDTKSGAGQYFTPRPLIQAMVDCIAPKPGDTICDPACGTGGFLFAAHNHVADHNPNLTREQKKHLKENALRGWELVQSTARLAAMNMMLHGIGSDKSVPIVVADALAADPGERFDVVLANPPFGKKSSTMITGAEGKVSTEKDVIERDDFWATTSNKQLNFVQHIKTLLRQHGRAAVVLPDNVLFEGGAGETIRKKLLHECDVHTLLRLPTGLFYAQGVKANVVFFERKPASETPWTQKLWIYDLRTNQHFTLKTNPLKREHLDEFVKLYNPANRHARQATWSAEANAVAGSSPDGRWRAYDYAELMARDKASLDIFWLKDDSLADSDNLPPPDVIAQEIVDDLEAALEQFRLIAGDLQASS</sequence>
<dbReference type="CDD" id="cd02440">
    <property type="entry name" value="AdoMet_MTases"/>
    <property type="match status" value="1"/>
</dbReference>
<dbReference type="Pfam" id="PF12161">
    <property type="entry name" value="HsdM_N"/>
    <property type="match status" value="1"/>
</dbReference>
<dbReference type="InterPro" id="IPR022749">
    <property type="entry name" value="D12N6_MeTrfase_N"/>
</dbReference>
<dbReference type="GO" id="GO:0032259">
    <property type="term" value="P:methylation"/>
    <property type="evidence" value="ECO:0007669"/>
    <property type="project" value="UniProtKB-KW"/>
</dbReference>
<dbReference type="PANTHER" id="PTHR42933:SF4">
    <property type="entry name" value="TYPE I RESTRICTION ENZYME ECOKI METHYLASE SUBUNIT"/>
    <property type="match status" value="1"/>
</dbReference>
<reference evidence="10 11" key="1">
    <citation type="submission" date="2017-01" db="EMBL/GenBank/DDBJ databases">
        <title>Novel large sulfur bacteria in the metagenomes of groundwater-fed chemosynthetic microbial mats in the Lake Huron basin.</title>
        <authorList>
            <person name="Sharrar A.M."/>
            <person name="Flood B.E."/>
            <person name="Bailey J.V."/>
            <person name="Jones D.S."/>
            <person name="Biddanda B."/>
            <person name="Ruberg S.A."/>
            <person name="Marcus D.N."/>
            <person name="Dick G.J."/>
        </authorList>
    </citation>
    <scope>NUCLEOTIDE SEQUENCE [LARGE SCALE GENOMIC DNA]</scope>
    <source>
        <strain evidence="10">A7</strain>
    </source>
</reference>
<comment type="similarity">
    <text evidence="1">Belongs to the N(4)/N(6)-methyltransferase family.</text>
</comment>
<dbReference type="AlphaFoldDB" id="A0A1W9KU48"/>
<dbReference type="EMBL" id="MTEI01000006">
    <property type="protein sequence ID" value="OQW87919.1"/>
    <property type="molecule type" value="Genomic_DNA"/>
</dbReference>
<dbReference type="InterPro" id="IPR002052">
    <property type="entry name" value="DNA_methylase_N6_adenine_CS"/>
</dbReference>
<dbReference type="EC" id="2.1.1.72" evidence="2"/>
<protein>
    <recommendedName>
        <fullName evidence="2">site-specific DNA-methyltransferase (adenine-specific)</fullName>
        <ecNumber evidence="2">2.1.1.72</ecNumber>
    </recommendedName>
</protein>
<evidence type="ECO:0000256" key="6">
    <source>
        <dbReference type="ARBA" id="ARBA00022747"/>
    </source>
</evidence>
<comment type="caution">
    <text evidence="10">The sequence shown here is derived from an EMBL/GenBank/DDBJ whole genome shotgun (WGS) entry which is preliminary data.</text>
</comment>
<evidence type="ECO:0000256" key="3">
    <source>
        <dbReference type="ARBA" id="ARBA00022603"/>
    </source>
</evidence>
<dbReference type="InterPro" id="IPR003356">
    <property type="entry name" value="DNA_methylase_A-5"/>
</dbReference>
<dbReference type="Gene3D" id="1.20.1260.30">
    <property type="match status" value="1"/>
</dbReference>
<keyword evidence="3 10" id="KW-0489">Methyltransferase</keyword>
<keyword evidence="5" id="KW-0949">S-adenosyl-L-methionine</keyword>
<dbReference type="SUPFAM" id="SSF53335">
    <property type="entry name" value="S-adenosyl-L-methionine-dependent methyltransferases"/>
    <property type="match status" value="1"/>
</dbReference>
<dbReference type="InterPro" id="IPR038333">
    <property type="entry name" value="T1MK-like_N_sf"/>
</dbReference>
<feature type="domain" description="N6 adenine-specific DNA methyltransferase N-terminal" evidence="9">
    <location>
        <begin position="7"/>
        <end position="45"/>
    </location>
</feature>
<evidence type="ECO:0000256" key="5">
    <source>
        <dbReference type="ARBA" id="ARBA00022691"/>
    </source>
</evidence>
<proteinExistence type="inferred from homology"/>
<feature type="domain" description="DNA methylase adenine-specific" evidence="8">
    <location>
        <begin position="128"/>
        <end position="432"/>
    </location>
</feature>
<evidence type="ECO:0000256" key="4">
    <source>
        <dbReference type="ARBA" id="ARBA00022679"/>
    </source>
</evidence>